<evidence type="ECO:0000256" key="5">
    <source>
        <dbReference type="ARBA" id="ARBA00023315"/>
    </source>
</evidence>
<evidence type="ECO:0000313" key="7">
    <source>
        <dbReference type="Proteomes" id="UP000503278"/>
    </source>
</evidence>
<dbReference type="RefSeq" id="WP_169609553.1">
    <property type="nucleotide sequence ID" value="NZ_CP051682.1"/>
</dbReference>
<dbReference type="Gene3D" id="2.160.10.10">
    <property type="entry name" value="Hexapeptide repeat proteins"/>
    <property type="match status" value="1"/>
</dbReference>
<dbReference type="FunFam" id="2.160.10.10:FF:000037">
    <property type="entry name" value="Streptogramin A acetyltransferase"/>
    <property type="match status" value="1"/>
</dbReference>
<accession>A0A7L5E477</accession>
<name>A0A7L5E477_9SPHI</name>
<dbReference type="KEGG" id="mrob:HH214_16790"/>
<evidence type="ECO:0000256" key="1">
    <source>
        <dbReference type="ARBA" id="ARBA00007274"/>
    </source>
</evidence>
<dbReference type="CDD" id="cd03349">
    <property type="entry name" value="LbH_XAT"/>
    <property type="match status" value="1"/>
</dbReference>
<keyword evidence="2 6" id="KW-0808">Transferase</keyword>
<keyword evidence="7" id="KW-1185">Reference proteome</keyword>
<keyword evidence="3" id="KW-0677">Repeat</keyword>
<evidence type="ECO:0000256" key="3">
    <source>
        <dbReference type="ARBA" id="ARBA00022737"/>
    </source>
</evidence>
<dbReference type="InterPro" id="IPR001451">
    <property type="entry name" value="Hexapep"/>
</dbReference>
<dbReference type="SUPFAM" id="SSF51161">
    <property type="entry name" value="Trimeric LpxA-like enzymes"/>
    <property type="match status" value="1"/>
</dbReference>
<evidence type="ECO:0000256" key="4">
    <source>
        <dbReference type="ARBA" id="ARBA00023251"/>
    </source>
</evidence>
<comment type="similarity">
    <text evidence="1">Belongs to the transferase hexapeptide repeat family.</text>
</comment>
<sequence>MTTYGPHPGTLYPLPNYNKLVFLKNIITRPHIEVGDYTYYDDLDDPYNFERNVLYHFDFIGDKLIIGKFCAIASGVKFIMNGANHELAPISTYPFAIFGKGWEKITEGVDLTEKYPNKGNTVVGNDVWIGHSATLMPGIKIGNGAIIAAQSVVTNNVPDYAIVGGNPARVIRKRFDDYTIERLLRIAWWNWNVAQITEHLMLINATDVEKLEAVAVDSQ</sequence>
<organism evidence="6 7">
    <name type="scientific">Mucilaginibacter robiniae</name>
    <dbReference type="NCBI Taxonomy" id="2728022"/>
    <lineage>
        <taxon>Bacteria</taxon>
        <taxon>Pseudomonadati</taxon>
        <taxon>Bacteroidota</taxon>
        <taxon>Sphingobacteriia</taxon>
        <taxon>Sphingobacteriales</taxon>
        <taxon>Sphingobacteriaceae</taxon>
        <taxon>Mucilaginibacter</taxon>
    </lineage>
</organism>
<dbReference type="Pfam" id="PF00132">
    <property type="entry name" value="Hexapep"/>
    <property type="match status" value="1"/>
</dbReference>
<dbReference type="EMBL" id="CP051682">
    <property type="protein sequence ID" value="QJD97408.1"/>
    <property type="molecule type" value="Genomic_DNA"/>
</dbReference>
<dbReference type="GO" id="GO:0016746">
    <property type="term" value="F:acyltransferase activity"/>
    <property type="evidence" value="ECO:0007669"/>
    <property type="project" value="UniProtKB-KW"/>
</dbReference>
<dbReference type="PROSITE" id="PS00101">
    <property type="entry name" value="HEXAPEP_TRANSFERASES"/>
    <property type="match status" value="1"/>
</dbReference>
<gene>
    <name evidence="6" type="ORF">HH214_16790</name>
</gene>
<evidence type="ECO:0000313" key="6">
    <source>
        <dbReference type="EMBL" id="QJD97408.1"/>
    </source>
</evidence>
<dbReference type="InterPro" id="IPR011004">
    <property type="entry name" value="Trimer_LpxA-like_sf"/>
</dbReference>
<keyword evidence="4" id="KW-0046">Antibiotic resistance</keyword>
<dbReference type="InterPro" id="IPR050179">
    <property type="entry name" value="Trans_hexapeptide_repeat"/>
</dbReference>
<evidence type="ECO:0000256" key="2">
    <source>
        <dbReference type="ARBA" id="ARBA00022679"/>
    </source>
</evidence>
<dbReference type="AlphaFoldDB" id="A0A7L5E477"/>
<reference evidence="6 7" key="1">
    <citation type="submission" date="2020-04" db="EMBL/GenBank/DDBJ databases">
        <title>Genome sequencing of novel species.</title>
        <authorList>
            <person name="Heo J."/>
            <person name="Kim S.-J."/>
            <person name="Kim J.-S."/>
            <person name="Hong S.-B."/>
            <person name="Kwon S.-W."/>
        </authorList>
    </citation>
    <scope>NUCLEOTIDE SEQUENCE [LARGE SCALE GENOMIC DNA]</scope>
    <source>
        <strain evidence="6 7">F39-2</strain>
    </source>
</reference>
<dbReference type="PANTHER" id="PTHR43300:SF11">
    <property type="entry name" value="ACETYLTRANSFERASE RV3034C-RELATED"/>
    <property type="match status" value="1"/>
</dbReference>
<proteinExistence type="inferred from homology"/>
<dbReference type="Proteomes" id="UP000503278">
    <property type="component" value="Chromosome"/>
</dbReference>
<protein>
    <submittedName>
        <fullName evidence="6">CatB-related O-acetyltransferase</fullName>
    </submittedName>
</protein>
<keyword evidence="5" id="KW-0012">Acyltransferase</keyword>
<dbReference type="GO" id="GO:0046677">
    <property type="term" value="P:response to antibiotic"/>
    <property type="evidence" value="ECO:0007669"/>
    <property type="project" value="UniProtKB-KW"/>
</dbReference>
<dbReference type="InterPro" id="IPR018357">
    <property type="entry name" value="Hexapep_transf_CS"/>
</dbReference>
<dbReference type="PANTHER" id="PTHR43300">
    <property type="entry name" value="ACETYLTRANSFERASE"/>
    <property type="match status" value="1"/>
</dbReference>